<evidence type="ECO:0000313" key="7">
    <source>
        <dbReference type="Proteomes" id="UP001374893"/>
    </source>
</evidence>
<dbReference type="PROSITE" id="PS50110">
    <property type="entry name" value="RESPONSE_REGULATORY"/>
    <property type="match status" value="1"/>
</dbReference>
<dbReference type="EMBL" id="AP024702">
    <property type="protein sequence ID" value="BCX46402.1"/>
    <property type="molecule type" value="Genomic_DNA"/>
</dbReference>
<dbReference type="InterPro" id="IPR039420">
    <property type="entry name" value="WalR-like"/>
</dbReference>
<feature type="modified residue" description="4-aspartylphosphate" evidence="3">
    <location>
        <position position="56"/>
    </location>
</feature>
<keyword evidence="2 6" id="KW-0238">DNA-binding</keyword>
<dbReference type="CDD" id="cd17535">
    <property type="entry name" value="REC_NarL-like"/>
    <property type="match status" value="1"/>
</dbReference>
<evidence type="ECO:0000313" key="6">
    <source>
        <dbReference type="EMBL" id="BCX46402.1"/>
    </source>
</evidence>
<evidence type="ECO:0000259" key="4">
    <source>
        <dbReference type="PROSITE" id="PS50043"/>
    </source>
</evidence>
<dbReference type="InterPro" id="IPR001789">
    <property type="entry name" value="Sig_transdc_resp-reg_receiver"/>
</dbReference>
<dbReference type="Gene3D" id="3.40.50.2300">
    <property type="match status" value="1"/>
</dbReference>
<keyword evidence="1 3" id="KW-0597">Phosphoprotein</keyword>
<dbReference type="PANTHER" id="PTHR43214">
    <property type="entry name" value="TWO-COMPONENT RESPONSE REGULATOR"/>
    <property type="match status" value="1"/>
</dbReference>
<dbReference type="Pfam" id="PF00196">
    <property type="entry name" value="GerE"/>
    <property type="match status" value="1"/>
</dbReference>
<dbReference type="Pfam" id="PF00072">
    <property type="entry name" value="Response_reg"/>
    <property type="match status" value="1"/>
</dbReference>
<dbReference type="SUPFAM" id="SSF52172">
    <property type="entry name" value="CheY-like"/>
    <property type="match status" value="1"/>
</dbReference>
<dbReference type="GO" id="GO:0003677">
    <property type="term" value="F:DNA binding"/>
    <property type="evidence" value="ECO:0007669"/>
    <property type="project" value="UniProtKB-KW"/>
</dbReference>
<proteinExistence type="predicted"/>
<evidence type="ECO:0000256" key="2">
    <source>
        <dbReference type="ARBA" id="ARBA00023125"/>
    </source>
</evidence>
<dbReference type="PRINTS" id="PR00038">
    <property type="entry name" value="HTHLUXR"/>
</dbReference>
<name>A0ABM7RA60_9BACT</name>
<dbReference type="InterPro" id="IPR011006">
    <property type="entry name" value="CheY-like_superfamily"/>
</dbReference>
<evidence type="ECO:0000259" key="5">
    <source>
        <dbReference type="PROSITE" id="PS50110"/>
    </source>
</evidence>
<dbReference type="PROSITE" id="PS50043">
    <property type="entry name" value="HTH_LUXR_2"/>
    <property type="match status" value="1"/>
</dbReference>
<dbReference type="InterPro" id="IPR058245">
    <property type="entry name" value="NreC/VraR/RcsB-like_REC"/>
</dbReference>
<dbReference type="InterPro" id="IPR016032">
    <property type="entry name" value="Sig_transdc_resp-reg_C-effctor"/>
</dbReference>
<keyword evidence="7" id="KW-1185">Reference proteome</keyword>
<dbReference type="SMART" id="SM00421">
    <property type="entry name" value="HTH_LUXR"/>
    <property type="match status" value="1"/>
</dbReference>
<evidence type="ECO:0000256" key="3">
    <source>
        <dbReference type="PROSITE-ProRule" id="PRU00169"/>
    </source>
</evidence>
<feature type="domain" description="Response regulatory" evidence="5">
    <location>
        <begin position="5"/>
        <end position="121"/>
    </location>
</feature>
<dbReference type="InterPro" id="IPR000792">
    <property type="entry name" value="Tscrpt_reg_LuxR_C"/>
</dbReference>
<dbReference type="SUPFAM" id="SSF46894">
    <property type="entry name" value="C-terminal effector domain of the bipartite response regulators"/>
    <property type="match status" value="1"/>
</dbReference>
<dbReference type="RefSeq" id="WP_338687973.1">
    <property type="nucleotide sequence ID" value="NZ_AP024702.1"/>
</dbReference>
<dbReference type="Proteomes" id="UP001374893">
    <property type="component" value="Chromosome"/>
</dbReference>
<organism evidence="6 7">
    <name type="scientific">Haloferula helveola</name>
    <dbReference type="NCBI Taxonomy" id="490095"/>
    <lineage>
        <taxon>Bacteria</taxon>
        <taxon>Pseudomonadati</taxon>
        <taxon>Verrucomicrobiota</taxon>
        <taxon>Verrucomicrobiia</taxon>
        <taxon>Verrucomicrobiales</taxon>
        <taxon>Verrucomicrobiaceae</taxon>
        <taxon>Haloferula</taxon>
    </lineage>
</organism>
<dbReference type="PROSITE" id="PS00622">
    <property type="entry name" value="HTH_LUXR_1"/>
    <property type="match status" value="1"/>
</dbReference>
<accession>A0ABM7RA60</accession>
<feature type="domain" description="HTH luxR-type" evidence="4">
    <location>
        <begin position="148"/>
        <end position="213"/>
    </location>
</feature>
<dbReference type="SMART" id="SM00448">
    <property type="entry name" value="REC"/>
    <property type="match status" value="1"/>
</dbReference>
<sequence length="216" mass="23501">MSSIRVLLADDHPIFRDGMRLMLETDPSIKVVGEASNGSEALTKAAELNPDVTVLDINMPDMDGVDVASEIRKRGISSAIMFVTMEKSSMALRQVLDLEVNGYVLKNSGAREMIEAVRTVAGGEKYFSPAVAQLLVTRVQAGRELAQEVDGLSELTPSERKVLQLVASDRTSKEIAADLGVSVRTIEGHRARITRKLGLAGAHSLVKFAFEHKDRL</sequence>
<evidence type="ECO:0000256" key="1">
    <source>
        <dbReference type="ARBA" id="ARBA00022553"/>
    </source>
</evidence>
<dbReference type="CDD" id="cd06170">
    <property type="entry name" value="LuxR_C_like"/>
    <property type="match status" value="1"/>
</dbReference>
<reference evidence="6 7" key="1">
    <citation type="submission" date="2021-06" db="EMBL/GenBank/DDBJ databases">
        <title>Complete genome of Haloferula helveola possessing various polysaccharide degrading enzymes.</title>
        <authorList>
            <person name="Takami H."/>
            <person name="Huang C."/>
            <person name="Hamasaki K."/>
        </authorList>
    </citation>
    <scope>NUCLEOTIDE SEQUENCE [LARGE SCALE GENOMIC DNA]</scope>
    <source>
        <strain evidence="6 7">CN-1</strain>
    </source>
</reference>
<gene>
    <name evidence="6" type="ORF">HAHE_03100</name>
</gene>
<dbReference type="PANTHER" id="PTHR43214:SF43">
    <property type="entry name" value="TWO-COMPONENT RESPONSE REGULATOR"/>
    <property type="match status" value="1"/>
</dbReference>
<protein>
    <submittedName>
        <fullName evidence="6">DNA-binding response regulator</fullName>
    </submittedName>
</protein>